<keyword evidence="1" id="KW-0472">Membrane</keyword>
<keyword evidence="1" id="KW-1133">Transmembrane helix</keyword>
<dbReference type="InterPro" id="IPR038417">
    <property type="entry name" value="Alpga-gal_N_sf"/>
</dbReference>
<keyword evidence="1" id="KW-0812">Transmembrane</keyword>
<evidence type="ECO:0000313" key="2">
    <source>
        <dbReference type="EMBL" id="SKD06966.1"/>
    </source>
</evidence>
<accession>A0A1T5P2W8</accession>
<protein>
    <recommendedName>
        <fullName evidence="4">Alpha-galactosidase</fullName>
    </recommendedName>
</protein>
<proteinExistence type="predicted"/>
<reference evidence="2 3" key="1">
    <citation type="submission" date="2017-02" db="EMBL/GenBank/DDBJ databases">
        <authorList>
            <person name="Peterson S.W."/>
        </authorList>
    </citation>
    <scope>NUCLEOTIDE SEQUENCE [LARGE SCALE GENOMIC DNA]</scope>
    <source>
        <strain evidence="2 3">DSM 18108</strain>
    </source>
</reference>
<gene>
    <name evidence="2" type="ORF">SAMN05660461_3631</name>
</gene>
<keyword evidence="3" id="KW-1185">Reference proteome</keyword>
<dbReference type="EMBL" id="FUZZ01000002">
    <property type="protein sequence ID" value="SKD06966.1"/>
    <property type="molecule type" value="Genomic_DNA"/>
</dbReference>
<dbReference type="AlphaFoldDB" id="A0A1T5P2W8"/>
<organism evidence="2 3">
    <name type="scientific">Chitinophaga ginsengisegetis</name>
    <dbReference type="NCBI Taxonomy" id="393003"/>
    <lineage>
        <taxon>Bacteria</taxon>
        <taxon>Pseudomonadati</taxon>
        <taxon>Bacteroidota</taxon>
        <taxon>Chitinophagia</taxon>
        <taxon>Chitinophagales</taxon>
        <taxon>Chitinophagaceae</taxon>
        <taxon>Chitinophaga</taxon>
    </lineage>
</organism>
<dbReference type="STRING" id="393003.SAMN05660461_3631"/>
<evidence type="ECO:0000313" key="3">
    <source>
        <dbReference type="Proteomes" id="UP000190166"/>
    </source>
</evidence>
<dbReference type="Proteomes" id="UP000190166">
    <property type="component" value="Unassembled WGS sequence"/>
</dbReference>
<sequence>MLVTESNPATSEIIIYQKNKNMKKTQLLFGLVTSLYSGIAIAQVKAPATDWLISHQSYTATVTEKDKEITLSNGLLSRSFRITPNVICTDYRNLVSGEQLLRAIKPEARLTINGHDYMIGGAQGQKQQAYLLPAWLDNLKAGSTDFIYSGHQVTSISPYLKWQANGWCSNPKQPTGKELTFSYEAQAPELKGIHVKVHYDIFDGIPLISKWLEITNQGGLPVKLQQVVNEILATPEEESAVVGGVNKMQVPHGIYIESNYAFNNAMKANLSDQTTHWKADSTYTSQVNYDLQTPCLLEVYPIVPVGITLAAGEHFESIRTYELLFDSYDRERNGLAKRRFYRTIAPWTTENPIFMHLVSTEPVKVKAIIDQCAATGYEGVILSFGSGLNMEDTGAANIAKFKALADYAHSKKILLGGYSLFSSRRISEEDDVINPATGKTGGAFFGNAPCMGSKWGLGYLQKIKSFISATGFDIFENDGPYPGDVCASTTHPGHTGLEDSQWKQMQLQKGLYHWLNEKGVYVNAPDWYFMDGTNKIALGYREVNFSLPRTEQLILNRQNIFDGTWEKTPSMGWGFVPLSEYQGGGAAATLEPLKDHLDAYDQLMAQYYGAGVQACYRGPRLYDTDSTKNLVKNMITWYKKYRNILNTDIIHLRRADGRDWDGIMHVSAQLPQKAFVMLYNPTQQAIAREVALPLYYSGLTQSVRIREKEGALKTYTLDRSYNAHVKVTIPANGYTWLVAE</sequence>
<name>A0A1T5P2W8_9BACT</name>
<feature type="transmembrane region" description="Helical" evidence="1">
    <location>
        <begin position="27"/>
        <end position="44"/>
    </location>
</feature>
<dbReference type="Gene3D" id="2.70.98.60">
    <property type="entry name" value="alpha-galactosidase from lactobacil brevis"/>
    <property type="match status" value="1"/>
</dbReference>
<evidence type="ECO:0008006" key="4">
    <source>
        <dbReference type="Google" id="ProtNLM"/>
    </source>
</evidence>
<evidence type="ECO:0000256" key="1">
    <source>
        <dbReference type="SAM" id="Phobius"/>
    </source>
</evidence>